<dbReference type="SUPFAM" id="SSF56300">
    <property type="entry name" value="Metallo-dependent phosphatases"/>
    <property type="match status" value="1"/>
</dbReference>
<dbReference type="InterPro" id="IPR029052">
    <property type="entry name" value="Metallo-depent_PP-like"/>
</dbReference>
<evidence type="ECO:0000313" key="8">
    <source>
        <dbReference type="Proteomes" id="UP000486903"/>
    </source>
</evidence>
<reference evidence="6 7" key="2">
    <citation type="submission" date="2019-04" db="EMBL/GenBank/DDBJ databases">
        <title>Genome sequencing of Clostridium botulinum Groups I-IV and Clostridium butyricum.</title>
        <authorList>
            <person name="Brunt J."/>
            <person name="Van Vliet A.H.M."/>
            <person name="Stringer S.C."/>
            <person name="Carter A.T."/>
            <person name="Peck M.W."/>
        </authorList>
    </citation>
    <scope>NUCLEOTIDE SEQUENCE [LARGE SCALE GENOMIC DNA]</scope>
    <source>
        <strain evidence="2 7">1605</strain>
        <strain evidence="4 8">BL81</strain>
        <strain evidence="3 6">CB-K-33E</strain>
    </source>
</reference>
<organism evidence="4 8">
    <name type="scientific">Clostridium botulinum</name>
    <dbReference type="NCBI Taxonomy" id="1491"/>
    <lineage>
        <taxon>Bacteria</taxon>
        <taxon>Bacillati</taxon>
        <taxon>Bacillota</taxon>
        <taxon>Clostridia</taxon>
        <taxon>Eubacteriales</taxon>
        <taxon>Clostridiaceae</taxon>
        <taxon>Clostridium</taxon>
    </lineage>
</organism>
<evidence type="ECO:0000313" key="1">
    <source>
        <dbReference type="EMBL" id="NFA44017.1"/>
    </source>
</evidence>
<proteinExistence type="predicted"/>
<dbReference type="Proteomes" id="UP000476820">
    <property type="component" value="Unassembled WGS sequence"/>
</dbReference>
<name>A0A0C2NSF8_CLOBO</name>
<dbReference type="RefSeq" id="WP_003373501.1">
    <property type="nucleotide sequence ID" value="NZ_CP010520.1"/>
</dbReference>
<dbReference type="Gene3D" id="3.60.21.10">
    <property type="match status" value="1"/>
</dbReference>
<evidence type="ECO:0000313" key="4">
    <source>
        <dbReference type="EMBL" id="NFV27493.1"/>
    </source>
</evidence>
<sequence length="169" mass="20259">MKNIFFIGDTHFGDSHIIDYEQRPFENVEEMDRELINRWNSVVTDDDTVFMIGDFSIYPKEKTKEICHKLKGEKILISGNHDNNSEEYYYECGFKNVYQYPIILEEFWMISHKPLYLNKNMPYANIYGHVHGNEMYVNYSNQSFCACVERINYTPISWEQIKEKMNLFS</sequence>
<dbReference type="EMBL" id="SXFB01000016">
    <property type="protein sequence ID" value="NFV27493.1"/>
    <property type="molecule type" value="Genomic_DNA"/>
</dbReference>
<dbReference type="Proteomes" id="UP000472355">
    <property type="component" value="Unassembled WGS sequence"/>
</dbReference>
<reference evidence="1 5" key="1">
    <citation type="submission" date="2019-02" db="EMBL/GenBank/DDBJ databases">
        <title>Genome sequencing of Clostridium botulinum clinical isolates.</title>
        <authorList>
            <person name="Brunt J."/>
            <person name="Van Vliet A.H.M."/>
            <person name="Stringer S.C."/>
            <person name="Grant K.A."/>
            <person name="Carter A.C."/>
            <person name="Peck M.W."/>
        </authorList>
    </citation>
    <scope>NUCLEOTIDE SEQUENCE [LARGE SCALE GENOMIC DNA]</scope>
    <source>
        <strain evidence="1 5">H113700579</strain>
    </source>
</reference>
<evidence type="ECO:0000313" key="2">
    <source>
        <dbReference type="EMBL" id="NFF87418.1"/>
    </source>
</evidence>
<dbReference type="AlphaFoldDB" id="A0A0C2NSF8"/>
<evidence type="ECO:0000313" key="3">
    <source>
        <dbReference type="EMBL" id="NFN34689.1"/>
    </source>
</evidence>
<comment type="caution">
    <text evidence="4">The sequence shown here is derived from an EMBL/GenBank/DDBJ whole genome shotgun (WGS) entry which is preliminary data.</text>
</comment>
<evidence type="ECO:0000313" key="5">
    <source>
        <dbReference type="Proteomes" id="UP000472355"/>
    </source>
</evidence>
<protein>
    <submittedName>
        <fullName evidence="4">Phosphoesterase</fullName>
    </submittedName>
</protein>
<dbReference type="EMBL" id="SWOV01000011">
    <property type="protein sequence ID" value="NFF87418.1"/>
    <property type="molecule type" value="Genomic_DNA"/>
</dbReference>
<dbReference type="Proteomes" id="UP000473681">
    <property type="component" value="Unassembled WGS sequence"/>
</dbReference>
<dbReference type="OrthoDB" id="5380073at2"/>
<dbReference type="EMBL" id="SWVK01000006">
    <property type="protein sequence ID" value="NFN34689.1"/>
    <property type="molecule type" value="Genomic_DNA"/>
</dbReference>
<evidence type="ECO:0000313" key="7">
    <source>
        <dbReference type="Proteomes" id="UP000476820"/>
    </source>
</evidence>
<evidence type="ECO:0000313" key="6">
    <source>
        <dbReference type="Proteomes" id="UP000473681"/>
    </source>
</evidence>
<accession>A0A0C2NSF8</accession>
<gene>
    <name evidence="1" type="ORF">EXM65_15940</name>
    <name evidence="2" type="ORF">FC774_05955</name>
    <name evidence="3" type="ORF">FDB51_05965</name>
    <name evidence="4" type="ORF">FDG31_15260</name>
</gene>
<dbReference type="Proteomes" id="UP000486903">
    <property type="component" value="Unassembled WGS sequence"/>
</dbReference>
<dbReference type="EMBL" id="SGKU01000057">
    <property type="protein sequence ID" value="NFA44017.1"/>
    <property type="molecule type" value="Genomic_DNA"/>
</dbReference>